<comment type="caution">
    <text evidence="2">The sequence shown here is derived from an EMBL/GenBank/DDBJ whole genome shotgun (WGS) entry which is preliminary data.</text>
</comment>
<protein>
    <submittedName>
        <fullName evidence="2">HNH endonuclease</fullName>
    </submittedName>
</protein>
<evidence type="ECO:0000313" key="3">
    <source>
        <dbReference type="Proteomes" id="UP000718564"/>
    </source>
</evidence>
<dbReference type="EMBL" id="QMEB01000012">
    <property type="protein sequence ID" value="NMG18452.1"/>
    <property type="molecule type" value="Genomic_DNA"/>
</dbReference>
<organism evidence="2 3">
    <name type="scientific">Brasilonema bromeliae SPC951</name>
    <dbReference type="NCBI Taxonomy" id="385972"/>
    <lineage>
        <taxon>Bacteria</taxon>
        <taxon>Bacillati</taxon>
        <taxon>Cyanobacteriota</taxon>
        <taxon>Cyanophyceae</taxon>
        <taxon>Nostocales</taxon>
        <taxon>Scytonemataceae</taxon>
        <taxon>Brasilonema</taxon>
        <taxon>Bromeliae group (in: Brasilonema)</taxon>
    </lineage>
</organism>
<sequence>MVSKATRRFVRQRARFLCEYCHSPEYLSPDRFTLDHILPQSLGGSDDDENLALACHRCNERHYNFTTAVDPKTQESVPLFNPRQQRWAEHFIWTADGLRILGVTTVGRAMRHLKNCVIC</sequence>
<dbReference type="Pfam" id="PF01844">
    <property type="entry name" value="HNH"/>
    <property type="match status" value="1"/>
</dbReference>
<dbReference type="GO" id="GO:0004519">
    <property type="term" value="F:endonuclease activity"/>
    <property type="evidence" value="ECO:0007669"/>
    <property type="project" value="UniProtKB-KW"/>
</dbReference>
<keyword evidence="2" id="KW-0378">Hydrolase</keyword>
<gene>
    <name evidence="2" type="ORF">DP116_02910</name>
</gene>
<dbReference type="CDD" id="cd00085">
    <property type="entry name" value="HNHc"/>
    <property type="match status" value="1"/>
</dbReference>
<proteinExistence type="predicted"/>
<dbReference type="SMART" id="SM00507">
    <property type="entry name" value="HNHc"/>
    <property type="match status" value="1"/>
</dbReference>
<keyword evidence="3" id="KW-1185">Reference proteome</keyword>
<dbReference type="PANTHER" id="PTHR33877">
    <property type="entry name" value="SLL1193 PROTEIN"/>
    <property type="match status" value="1"/>
</dbReference>
<keyword evidence="2" id="KW-0255">Endonuclease</keyword>
<dbReference type="InterPro" id="IPR003615">
    <property type="entry name" value="HNH_nuc"/>
</dbReference>
<feature type="domain" description="HNH nuclease" evidence="1">
    <location>
        <begin position="5"/>
        <end position="60"/>
    </location>
</feature>
<dbReference type="InterPro" id="IPR002711">
    <property type="entry name" value="HNH"/>
</dbReference>
<keyword evidence="2" id="KW-0540">Nuclease</keyword>
<dbReference type="Gene3D" id="1.10.30.50">
    <property type="match status" value="1"/>
</dbReference>
<accession>A0ABX1P4H2</accession>
<evidence type="ECO:0000259" key="1">
    <source>
        <dbReference type="SMART" id="SM00507"/>
    </source>
</evidence>
<evidence type="ECO:0000313" key="2">
    <source>
        <dbReference type="EMBL" id="NMG18452.1"/>
    </source>
</evidence>
<dbReference type="Proteomes" id="UP000718564">
    <property type="component" value="Unassembled WGS sequence"/>
</dbReference>
<name>A0ABX1P4H2_9CYAN</name>
<dbReference type="PANTHER" id="PTHR33877:SF1">
    <property type="entry name" value="TYPE IV METHYL-DIRECTED RESTRICTION ENZYME ECOKMCRA"/>
    <property type="match status" value="1"/>
</dbReference>
<reference evidence="2 3" key="1">
    <citation type="submission" date="2018-06" db="EMBL/GenBank/DDBJ databases">
        <title>Comparative genomics of Brasilonema spp. strains.</title>
        <authorList>
            <person name="Alvarenga D.O."/>
            <person name="Fiore M.F."/>
            <person name="Varani A.M."/>
        </authorList>
    </citation>
    <scope>NUCLEOTIDE SEQUENCE [LARGE SCALE GENOMIC DNA]</scope>
    <source>
        <strain evidence="2 3">SPC951</strain>
    </source>
</reference>
<dbReference type="InterPro" id="IPR052892">
    <property type="entry name" value="NA-targeting_endonuclease"/>
</dbReference>